<protein>
    <submittedName>
        <fullName evidence="1">Uncharacterized protein</fullName>
    </submittedName>
</protein>
<gene>
    <name evidence="1" type="ordered locus">Vdis_0521</name>
</gene>
<proteinExistence type="predicted"/>
<dbReference type="KEGG" id="vdi:Vdis_0521"/>
<reference evidence="1 2" key="1">
    <citation type="journal article" date="2010" name="Stand. Genomic Sci.">
        <title>Complete genome sequence of Vulcanisaeta distributa type strain (IC-017).</title>
        <authorList>
            <person name="Mavromatis K."/>
            <person name="Sikorski J."/>
            <person name="Pabst E."/>
            <person name="Teshima H."/>
            <person name="Lapidus A."/>
            <person name="Lucas S."/>
            <person name="Nolan M."/>
            <person name="Glavina Del Rio T."/>
            <person name="Cheng J.F."/>
            <person name="Bruce D."/>
            <person name="Goodwin L."/>
            <person name="Pitluck S."/>
            <person name="Liolios K."/>
            <person name="Ivanova N."/>
            <person name="Mikhailova N."/>
            <person name="Pati A."/>
            <person name="Chen A."/>
            <person name="Palaniappan K."/>
            <person name="Land M."/>
            <person name="Hauser L."/>
            <person name="Chang Y.J."/>
            <person name="Jeffries C.D."/>
            <person name="Rohde M."/>
            <person name="Spring S."/>
            <person name="Goker M."/>
            <person name="Wirth R."/>
            <person name="Woyke T."/>
            <person name="Bristow J."/>
            <person name="Eisen J.A."/>
            <person name="Markowitz V."/>
            <person name="Hugenholtz P."/>
            <person name="Klenk H.P."/>
            <person name="Kyrpides N.C."/>
        </authorList>
    </citation>
    <scope>NUCLEOTIDE SEQUENCE [LARGE SCALE GENOMIC DNA]</scope>
    <source>
        <strain evidence="2">DSM 14429 / JCM 11212 / NBRC 100878 / IC-017</strain>
    </source>
</reference>
<organism evidence="1 2">
    <name type="scientific">Vulcanisaeta distributa (strain DSM 14429 / JCM 11212 / NBRC 100878 / IC-017)</name>
    <dbReference type="NCBI Taxonomy" id="572478"/>
    <lineage>
        <taxon>Archaea</taxon>
        <taxon>Thermoproteota</taxon>
        <taxon>Thermoprotei</taxon>
        <taxon>Thermoproteales</taxon>
        <taxon>Thermoproteaceae</taxon>
        <taxon>Vulcanisaeta</taxon>
    </lineage>
</organism>
<dbReference type="STRING" id="572478.Vdis_0521"/>
<evidence type="ECO:0000313" key="2">
    <source>
        <dbReference type="Proteomes" id="UP000006681"/>
    </source>
</evidence>
<dbReference type="Proteomes" id="UP000006681">
    <property type="component" value="Chromosome"/>
</dbReference>
<keyword evidence="2" id="KW-1185">Reference proteome</keyword>
<dbReference type="eggNOG" id="arCOG13787">
    <property type="taxonomic scope" value="Archaea"/>
</dbReference>
<evidence type="ECO:0000313" key="1">
    <source>
        <dbReference type="EMBL" id="ADN49919.1"/>
    </source>
</evidence>
<name>E1QUR6_VULDI</name>
<accession>E1QUR6</accession>
<reference evidence="2" key="2">
    <citation type="journal article" date="2010" name="Stand. Genomic Sci.">
        <title>Complete genome sequence of Vulcanisaeta distributa type strain (IC-017T).</title>
        <authorList>
            <person name="Mavromatis K."/>
            <person name="Sikorski J."/>
            <person name="Pabst E."/>
            <person name="Teshima H."/>
            <person name="Lapidus A."/>
            <person name="Lucas S."/>
            <person name="Nolan M."/>
            <person name="Glavina Del Rio T."/>
            <person name="Cheng J."/>
            <person name="Bruce D."/>
            <person name="Goodwin L."/>
            <person name="Pitluck S."/>
            <person name="Liolios K."/>
            <person name="Ivanova N."/>
            <person name="Mikhailova N."/>
            <person name="Pati A."/>
            <person name="Chen A."/>
            <person name="Palaniappan K."/>
            <person name="Land M."/>
            <person name="Hauser L."/>
            <person name="Chang Y."/>
            <person name="Jeffries C."/>
            <person name="Rohde M."/>
            <person name="Spring S."/>
            <person name="Goker M."/>
            <person name="Wirth R."/>
            <person name="Woyke T."/>
            <person name="Bristow J."/>
            <person name="Eisen J."/>
            <person name="Markowitz V."/>
            <person name="Hugenholtz P."/>
            <person name="Klenk H."/>
            <person name="Kyrpides N."/>
        </authorList>
    </citation>
    <scope>NUCLEOTIDE SEQUENCE [LARGE SCALE GENOMIC DNA]</scope>
    <source>
        <strain evidence="2">DSM 14429 / JCM 11212 / NBRC 100878 / IC-017</strain>
    </source>
</reference>
<dbReference type="HOGENOM" id="CLU_2021643_0_0_2"/>
<dbReference type="EMBL" id="CP002100">
    <property type="protein sequence ID" value="ADN49919.1"/>
    <property type="molecule type" value="Genomic_DNA"/>
</dbReference>
<dbReference type="OrthoDB" id="25513at2157"/>
<dbReference type="AlphaFoldDB" id="E1QUR6"/>
<sequence length="122" mass="14002">MIDRLNAIITGLRNAVTLTVEKLLERLKETNIDVPEERTIGDWGWSVISKAMEVGIISLSDADIDAMYYVFRRCATLEEMVKEALARPEEIDENFVNNLMDDFRENAEALARVRERINQLVS</sequence>
<dbReference type="RefSeq" id="WP_013335644.1">
    <property type="nucleotide sequence ID" value="NC_014537.1"/>
</dbReference>
<dbReference type="GeneID" id="9751441"/>